<reference evidence="1" key="1">
    <citation type="submission" date="2015-08" db="EMBL/GenBank/DDBJ databases">
        <title>The complete genome of Altererythrobacter atlanticus strain 26DY36.</title>
        <authorList>
            <person name="Wu Y.-H."/>
            <person name="Cheng H."/>
            <person name="Wu X.-W."/>
        </authorList>
    </citation>
    <scope>NUCLEOTIDE SEQUENCE</scope>
    <source>
        <strain evidence="1">26DY36</strain>
        <plasmid evidence="1">unnamed</plasmid>
    </source>
</reference>
<dbReference type="RefSeq" id="WP_053833715.1">
    <property type="nucleotide sequence ID" value="NZ_CP011453.2"/>
</dbReference>
<dbReference type="InterPro" id="IPR036938">
    <property type="entry name" value="PAP2/HPO_sf"/>
</dbReference>
<dbReference type="AlphaFoldDB" id="A0A0F7KXC5"/>
<evidence type="ECO:0000313" key="2">
    <source>
        <dbReference type="Proteomes" id="UP000034392"/>
    </source>
</evidence>
<sequence length="239" mass="25452">MTPHGIGGKALAGGVRIANAGKKAYGPDPMTQEPRLPQVSLHNGRYIALACAAMAAWLAALLAGGPASGWDRMVFALLRPQERGWIAEWAYALTWLGDWLVLVPLALAAAGYLWWRGRRAQAWGLLGTVAAVRILVAAQKELFGRPRPDVEHWMAEYSASFPSAHAANSLATLLAIAILLPPTHSARRLAVGIALAICAVVGASRIVLGVHWPSDIIGGWAFATLATIPLWRLRAPKAG</sequence>
<geneLocation type="plasmid" evidence="1 2">
    <name>unnamed</name>
</geneLocation>
<protein>
    <submittedName>
        <fullName evidence="1">Phosphatidylglycerophosphatase B</fullName>
    </submittedName>
</protein>
<dbReference type="PANTHER" id="PTHR14969:SF13">
    <property type="entry name" value="AT30094P"/>
    <property type="match status" value="1"/>
</dbReference>
<dbReference type="KEGG" id="aay:WYH_03315"/>
<organism evidence="1 2">
    <name type="scientific">Croceibacterium atlanticum</name>
    <dbReference type="NCBI Taxonomy" id="1267766"/>
    <lineage>
        <taxon>Bacteria</taxon>
        <taxon>Pseudomonadati</taxon>
        <taxon>Pseudomonadota</taxon>
        <taxon>Alphaproteobacteria</taxon>
        <taxon>Sphingomonadales</taxon>
        <taxon>Erythrobacteraceae</taxon>
        <taxon>Croceibacterium</taxon>
    </lineage>
</organism>
<dbReference type="EMBL" id="CP011453">
    <property type="protein sequence ID" value="AKH44334.1"/>
    <property type="molecule type" value="Genomic_DNA"/>
</dbReference>
<dbReference type="Gene3D" id="1.20.144.10">
    <property type="entry name" value="Phosphatidic acid phosphatase type 2/haloperoxidase"/>
    <property type="match status" value="2"/>
</dbReference>
<dbReference type="InterPro" id="IPR000326">
    <property type="entry name" value="PAP2/HPO"/>
</dbReference>
<gene>
    <name evidence="1" type="ORF">WYH_03315</name>
</gene>
<keyword evidence="2" id="KW-1185">Reference proteome</keyword>
<dbReference type="SUPFAM" id="SSF48317">
    <property type="entry name" value="Acid phosphatase/Vanadium-dependent haloperoxidase"/>
    <property type="match status" value="1"/>
</dbReference>
<name>A0A0F7KXC5_9SPHN</name>
<dbReference type="CDD" id="cd03392">
    <property type="entry name" value="PAP2_like_2"/>
    <property type="match status" value="1"/>
</dbReference>
<dbReference type="Pfam" id="PF01569">
    <property type="entry name" value="PAP2"/>
    <property type="match status" value="1"/>
</dbReference>
<proteinExistence type="predicted"/>
<keyword evidence="1" id="KW-0614">Plasmid</keyword>
<evidence type="ECO:0000313" key="1">
    <source>
        <dbReference type="EMBL" id="AKH44334.1"/>
    </source>
</evidence>
<dbReference type="Proteomes" id="UP000034392">
    <property type="component" value="Plasmid unnamed"/>
</dbReference>
<dbReference type="PATRIC" id="fig|1267766.3.peg.3336"/>
<accession>A0A0F7KXC5</accession>
<dbReference type="SMART" id="SM00014">
    <property type="entry name" value="acidPPc"/>
    <property type="match status" value="1"/>
</dbReference>
<dbReference type="PANTHER" id="PTHR14969">
    <property type="entry name" value="SPHINGOSINE-1-PHOSPHATE PHOSPHOHYDROLASE"/>
    <property type="match status" value="1"/>
</dbReference>